<protein>
    <submittedName>
        <fullName evidence="1">Uncharacterized protein</fullName>
    </submittedName>
</protein>
<sequence>MPLYTLILEYLESIGEHKLNFYGARNAAGTITLPSPDHRSMILPPRGKRCLKFKLDTRTYSCTTSHIPNSLIQFYEPGTDPKENQTSTGVITAVFEVPLDNILRIFVVLHRFRRVHNQFYADHPKMMCAIVESEPEPNGMVVEPRQIITHLSAWKRPASVYRTNGPVLKVCWALNRGRR</sequence>
<organism evidence="1 2">
    <name type="scientific">Mycena metata</name>
    <dbReference type="NCBI Taxonomy" id="1033252"/>
    <lineage>
        <taxon>Eukaryota</taxon>
        <taxon>Fungi</taxon>
        <taxon>Dikarya</taxon>
        <taxon>Basidiomycota</taxon>
        <taxon>Agaricomycotina</taxon>
        <taxon>Agaricomycetes</taxon>
        <taxon>Agaricomycetidae</taxon>
        <taxon>Agaricales</taxon>
        <taxon>Marasmiineae</taxon>
        <taxon>Mycenaceae</taxon>
        <taxon>Mycena</taxon>
    </lineage>
</organism>
<evidence type="ECO:0000313" key="1">
    <source>
        <dbReference type="EMBL" id="KAJ7750593.1"/>
    </source>
</evidence>
<reference evidence="1" key="1">
    <citation type="submission" date="2023-03" db="EMBL/GenBank/DDBJ databases">
        <title>Massive genome expansion in bonnet fungi (Mycena s.s.) driven by repeated elements and novel gene families across ecological guilds.</title>
        <authorList>
            <consortium name="Lawrence Berkeley National Laboratory"/>
            <person name="Harder C.B."/>
            <person name="Miyauchi S."/>
            <person name="Viragh M."/>
            <person name="Kuo A."/>
            <person name="Thoen E."/>
            <person name="Andreopoulos B."/>
            <person name="Lu D."/>
            <person name="Skrede I."/>
            <person name="Drula E."/>
            <person name="Henrissat B."/>
            <person name="Morin E."/>
            <person name="Kohler A."/>
            <person name="Barry K."/>
            <person name="LaButti K."/>
            <person name="Morin E."/>
            <person name="Salamov A."/>
            <person name="Lipzen A."/>
            <person name="Mereny Z."/>
            <person name="Hegedus B."/>
            <person name="Baldrian P."/>
            <person name="Stursova M."/>
            <person name="Weitz H."/>
            <person name="Taylor A."/>
            <person name="Grigoriev I.V."/>
            <person name="Nagy L.G."/>
            <person name="Martin F."/>
            <person name="Kauserud H."/>
        </authorList>
    </citation>
    <scope>NUCLEOTIDE SEQUENCE</scope>
    <source>
        <strain evidence="1">CBHHK182m</strain>
    </source>
</reference>
<accession>A0AAD7N7X3</accession>
<name>A0AAD7N7X3_9AGAR</name>
<comment type="caution">
    <text evidence="1">The sequence shown here is derived from an EMBL/GenBank/DDBJ whole genome shotgun (WGS) entry which is preliminary data.</text>
</comment>
<dbReference type="EMBL" id="JARKIB010000065">
    <property type="protein sequence ID" value="KAJ7750593.1"/>
    <property type="molecule type" value="Genomic_DNA"/>
</dbReference>
<gene>
    <name evidence="1" type="ORF">B0H16DRAFT_1374080</name>
</gene>
<evidence type="ECO:0000313" key="2">
    <source>
        <dbReference type="Proteomes" id="UP001215598"/>
    </source>
</evidence>
<proteinExistence type="predicted"/>
<keyword evidence="2" id="KW-1185">Reference proteome</keyword>
<dbReference type="Proteomes" id="UP001215598">
    <property type="component" value="Unassembled WGS sequence"/>
</dbReference>
<dbReference type="AlphaFoldDB" id="A0AAD7N7X3"/>